<comment type="caution">
    <text evidence="1">The sequence shown here is derived from an EMBL/GenBank/DDBJ whole genome shotgun (WGS) entry which is preliminary data.</text>
</comment>
<dbReference type="EMBL" id="QTSX02006598">
    <property type="protein sequence ID" value="KAJ9052819.1"/>
    <property type="molecule type" value="Genomic_DNA"/>
</dbReference>
<sequence length="150" mass="16947">MLISVMQHNNSSRCPARDLSLTEGDFGDKLLQAFLHHLWVHPGGLFTELNCLAGTKDGLSSNTVAFTQYMAVLNHPQHIEDHLALHLDVPTPFEVDSNTKPTQQQLELAITSMDWGAYQNGEAHKKLVVLSCYEAFCKLHHYCYFDMAFK</sequence>
<gene>
    <name evidence="1" type="ORF">DSO57_1030406</name>
</gene>
<evidence type="ECO:0000313" key="1">
    <source>
        <dbReference type="EMBL" id="KAJ9052819.1"/>
    </source>
</evidence>
<evidence type="ECO:0000313" key="2">
    <source>
        <dbReference type="Proteomes" id="UP001165960"/>
    </source>
</evidence>
<name>A0ACC2RRZ5_9FUNG</name>
<proteinExistence type="predicted"/>
<protein>
    <submittedName>
        <fullName evidence="1">Uncharacterized protein</fullName>
    </submittedName>
</protein>
<organism evidence="1 2">
    <name type="scientific">Entomophthora muscae</name>
    <dbReference type="NCBI Taxonomy" id="34485"/>
    <lineage>
        <taxon>Eukaryota</taxon>
        <taxon>Fungi</taxon>
        <taxon>Fungi incertae sedis</taxon>
        <taxon>Zoopagomycota</taxon>
        <taxon>Entomophthoromycotina</taxon>
        <taxon>Entomophthoromycetes</taxon>
        <taxon>Entomophthorales</taxon>
        <taxon>Entomophthoraceae</taxon>
        <taxon>Entomophthora</taxon>
    </lineage>
</organism>
<keyword evidence="2" id="KW-1185">Reference proteome</keyword>
<reference evidence="1" key="1">
    <citation type="submission" date="2022-04" db="EMBL/GenBank/DDBJ databases">
        <title>Genome of the entomopathogenic fungus Entomophthora muscae.</title>
        <authorList>
            <person name="Elya C."/>
            <person name="Lovett B.R."/>
            <person name="Lee E."/>
            <person name="Macias A.M."/>
            <person name="Hajek A.E."/>
            <person name="De Bivort B.L."/>
            <person name="Kasson M.T."/>
            <person name="De Fine Licht H.H."/>
            <person name="Stajich J.E."/>
        </authorList>
    </citation>
    <scope>NUCLEOTIDE SEQUENCE</scope>
    <source>
        <strain evidence="1">Berkeley</strain>
    </source>
</reference>
<dbReference type="Proteomes" id="UP001165960">
    <property type="component" value="Unassembled WGS sequence"/>
</dbReference>
<accession>A0ACC2RRZ5</accession>